<evidence type="ECO:0000256" key="1">
    <source>
        <dbReference type="ARBA" id="ARBA00022786"/>
    </source>
</evidence>
<dbReference type="PANTHER" id="PTHR13318">
    <property type="entry name" value="PARTNER OF PAIRED, ISOFORM B-RELATED"/>
    <property type="match status" value="1"/>
</dbReference>
<dbReference type="SUPFAM" id="SSF52047">
    <property type="entry name" value="RNI-like"/>
    <property type="match status" value="1"/>
</dbReference>
<dbReference type="Proteomes" id="UP001378592">
    <property type="component" value="Unassembled WGS sequence"/>
</dbReference>
<gene>
    <name evidence="3" type="ORF">R5R35_014166</name>
</gene>
<dbReference type="SMART" id="SM00367">
    <property type="entry name" value="LRR_CC"/>
    <property type="match status" value="8"/>
</dbReference>
<protein>
    <recommendedName>
        <fullName evidence="2">F-box domain-containing protein</fullName>
    </recommendedName>
</protein>
<dbReference type="InterPro" id="IPR036047">
    <property type="entry name" value="F-box-like_dom_sf"/>
</dbReference>
<organism evidence="3 4">
    <name type="scientific">Gryllus longicercus</name>
    <dbReference type="NCBI Taxonomy" id="2509291"/>
    <lineage>
        <taxon>Eukaryota</taxon>
        <taxon>Metazoa</taxon>
        <taxon>Ecdysozoa</taxon>
        <taxon>Arthropoda</taxon>
        <taxon>Hexapoda</taxon>
        <taxon>Insecta</taxon>
        <taxon>Pterygota</taxon>
        <taxon>Neoptera</taxon>
        <taxon>Polyneoptera</taxon>
        <taxon>Orthoptera</taxon>
        <taxon>Ensifera</taxon>
        <taxon>Gryllidea</taxon>
        <taxon>Grylloidea</taxon>
        <taxon>Gryllidae</taxon>
        <taxon>Gryllinae</taxon>
        <taxon>Gryllus</taxon>
    </lineage>
</organism>
<dbReference type="SUPFAM" id="SSF81383">
    <property type="entry name" value="F-box domain"/>
    <property type="match status" value="1"/>
</dbReference>
<dbReference type="Gene3D" id="1.20.1280.50">
    <property type="match status" value="1"/>
</dbReference>
<evidence type="ECO:0000259" key="2">
    <source>
        <dbReference type="PROSITE" id="PS50181"/>
    </source>
</evidence>
<feature type="domain" description="F-box" evidence="2">
    <location>
        <begin position="258"/>
        <end position="304"/>
    </location>
</feature>
<name>A0AAN9Z3J1_9ORTH</name>
<dbReference type="InterPro" id="IPR006553">
    <property type="entry name" value="Leu-rich_rpt_Cys-con_subtyp"/>
</dbReference>
<evidence type="ECO:0000313" key="4">
    <source>
        <dbReference type="Proteomes" id="UP001378592"/>
    </source>
</evidence>
<proteinExistence type="predicted"/>
<accession>A0AAN9Z3J1</accession>
<dbReference type="InterPro" id="IPR001810">
    <property type="entry name" value="F-box_dom"/>
</dbReference>
<keyword evidence="1" id="KW-0833">Ubl conjugation pathway</keyword>
<dbReference type="CDD" id="cd22117">
    <property type="entry name" value="F-box_FBXL4"/>
    <property type="match status" value="1"/>
</dbReference>
<dbReference type="SMART" id="SM00256">
    <property type="entry name" value="FBOX"/>
    <property type="match status" value="1"/>
</dbReference>
<dbReference type="GO" id="GO:0031146">
    <property type="term" value="P:SCF-dependent proteasomal ubiquitin-dependent protein catabolic process"/>
    <property type="evidence" value="ECO:0007669"/>
    <property type="project" value="TreeGrafter"/>
</dbReference>
<dbReference type="EMBL" id="JAZDUA010000365">
    <property type="protein sequence ID" value="KAK7793704.1"/>
    <property type="molecule type" value="Genomic_DNA"/>
</dbReference>
<dbReference type="Gene3D" id="3.80.10.10">
    <property type="entry name" value="Ribonuclease Inhibitor"/>
    <property type="match status" value="2"/>
</dbReference>
<reference evidence="3 4" key="1">
    <citation type="submission" date="2024-03" db="EMBL/GenBank/DDBJ databases">
        <title>The genome assembly and annotation of the cricket Gryllus longicercus Weissman &amp; Gray.</title>
        <authorList>
            <person name="Szrajer S."/>
            <person name="Gray D."/>
            <person name="Ylla G."/>
        </authorList>
    </citation>
    <scope>NUCLEOTIDE SEQUENCE [LARGE SCALE GENOMIC DNA]</scope>
    <source>
        <strain evidence="3">DAG 2021-001</strain>
        <tissue evidence="3">Whole body minus gut</tissue>
    </source>
</reference>
<evidence type="ECO:0000313" key="3">
    <source>
        <dbReference type="EMBL" id="KAK7793704.1"/>
    </source>
</evidence>
<dbReference type="InterPro" id="IPR032675">
    <property type="entry name" value="LRR_dom_sf"/>
</dbReference>
<sequence>MVDAAESCDKSELVFVEQFVMGVPGFSSQYGSDTSISYTAYNVTGKPSKFPEYGDFPQAFVMRTYGNWWKECPSKLHPIMSQSLTKYDSQDFIDLEFEQSVYPVRVNIYETYNPGSVIRIWAADCNANWKLLWEGEPQDIGHMPRIFSPELRVINFETRLLRLEFYHLHLDYYTELDAVLMLGTKQPMSNLQYPHDLEDPSVGKLTSQILQLNIHNIPPQVDISNSISDFLGKDFPRYLSEANSMSSGLPLQTTNETGKKIDRLSDELILYIFGFLDLVSLCRCAQVSRHFYDLANDGLLYTELNLKVYWNYVTPCALNSLSHRCQYLQKLDLSWCGSMQVLRPADFISFITRCGKQLTHLRLNSCKFIDDRCIYKISKYCGCLRELGLENCVTVNGEAFRTLSCLHNLEYLNFYRTTIDNGPLQEILMASPHLKHINLGSCLRITNMDDVAITLGAFNSELVSADFWKTYSLTPAGVRALARCNKLEEVDLGWCLGFGPPGDSLHALARGCPRLKKLFFAALRGVTDRDLEPFIELCPLLEQVDLLGVRSISPDLCEKILKNCQNLKLLDISFCDQILKSQVVVWKHQYPSVCIKRSFQNPGDDLAYQM</sequence>
<dbReference type="AlphaFoldDB" id="A0AAN9Z3J1"/>
<comment type="caution">
    <text evidence="3">The sequence shown here is derived from an EMBL/GenBank/DDBJ whole genome shotgun (WGS) entry which is preliminary data.</text>
</comment>
<dbReference type="PANTHER" id="PTHR13318:SF152">
    <property type="entry name" value="F-BOX_LRR-REPEAT PROTEIN 4"/>
    <property type="match status" value="1"/>
</dbReference>
<dbReference type="Pfam" id="PF12937">
    <property type="entry name" value="F-box-like"/>
    <property type="match status" value="1"/>
</dbReference>
<dbReference type="GO" id="GO:0019005">
    <property type="term" value="C:SCF ubiquitin ligase complex"/>
    <property type="evidence" value="ECO:0007669"/>
    <property type="project" value="TreeGrafter"/>
</dbReference>
<dbReference type="PROSITE" id="PS50181">
    <property type="entry name" value="FBOX"/>
    <property type="match status" value="1"/>
</dbReference>
<keyword evidence="4" id="KW-1185">Reference proteome</keyword>